<evidence type="ECO:0000313" key="2">
    <source>
        <dbReference type="Proteomes" id="UP001410394"/>
    </source>
</evidence>
<sequence length="110" mass="12574">MSIDADPRAAKNFYREVRAFSERTRPWETAVFYSVMPDERFDLSRVSARVYGRRDEFLAVMAAAGLSSFDQPLEQTTLVLPNEQQLARIKRETGFESIARLRADGAPTWA</sequence>
<accession>A0ABU9YW30</accession>
<evidence type="ECO:0000313" key="1">
    <source>
        <dbReference type="EMBL" id="MEN3067900.1"/>
    </source>
</evidence>
<gene>
    <name evidence="1" type="ORF">ABDB84_05360</name>
</gene>
<dbReference type="Proteomes" id="UP001410394">
    <property type="component" value="Unassembled WGS sequence"/>
</dbReference>
<protein>
    <submittedName>
        <fullName evidence="1">Uncharacterized protein</fullName>
    </submittedName>
</protein>
<comment type="caution">
    <text evidence="1">The sequence shown here is derived from an EMBL/GenBank/DDBJ whole genome shotgun (WGS) entry which is preliminary data.</text>
</comment>
<dbReference type="EMBL" id="JBDIVE010000002">
    <property type="protein sequence ID" value="MEN3067900.1"/>
    <property type="molecule type" value="Genomic_DNA"/>
</dbReference>
<keyword evidence="2" id="KW-1185">Reference proteome</keyword>
<organism evidence="1 2">
    <name type="scientific">Uliginosibacterium sediminicola</name>
    <dbReference type="NCBI Taxonomy" id="2024550"/>
    <lineage>
        <taxon>Bacteria</taxon>
        <taxon>Pseudomonadati</taxon>
        <taxon>Pseudomonadota</taxon>
        <taxon>Betaproteobacteria</taxon>
        <taxon>Rhodocyclales</taxon>
        <taxon>Zoogloeaceae</taxon>
        <taxon>Uliginosibacterium</taxon>
    </lineage>
</organism>
<proteinExistence type="predicted"/>
<reference evidence="1 2" key="1">
    <citation type="journal article" date="2018" name="Int. J. Syst. Evol. Microbiol.">
        <title>Uliginosibacterium sediminicola sp. nov., isolated from freshwater sediment.</title>
        <authorList>
            <person name="Hwang W.M."/>
            <person name="Kim S.M."/>
            <person name="Kang K."/>
            <person name="Ahn T.Y."/>
        </authorList>
    </citation>
    <scope>NUCLEOTIDE SEQUENCE [LARGE SCALE GENOMIC DNA]</scope>
    <source>
        <strain evidence="1 2">M1-21</strain>
    </source>
</reference>
<name>A0ABU9YW30_9RHOO</name>
<dbReference type="RefSeq" id="WP_345918663.1">
    <property type="nucleotide sequence ID" value="NZ_JBDIVE010000002.1"/>
</dbReference>